<dbReference type="EMBL" id="QWDM01000004">
    <property type="protein sequence ID" value="RUT70866.1"/>
    <property type="molecule type" value="Genomic_DNA"/>
</dbReference>
<accession>A0A434A947</accession>
<keyword evidence="2" id="KW-0560">Oxidoreductase</keyword>
<gene>
    <name evidence="2" type="ORF">D0817_06845</name>
</gene>
<protein>
    <submittedName>
        <fullName evidence="2">Extradiol dioxygenase</fullName>
    </submittedName>
</protein>
<dbReference type="RefSeq" id="WP_127337647.1">
    <property type="nucleotide sequence ID" value="NZ_QWDM01000004.1"/>
</dbReference>
<proteinExistence type="predicted"/>
<dbReference type="Proteomes" id="UP000288102">
    <property type="component" value="Unassembled WGS sequence"/>
</dbReference>
<dbReference type="PANTHER" id="PTHR36503">
    <property type="entry name" value="BLR2520 PROTEIN"/>
    <property type="match status" value="1"/>
</dbReference>
<sequence length="138" mass="15378">MAKQIWLNLPVKNVAKAKDFFWKIGFSFNEQHDTPTSTCMLVGEGNFVVMLFEDTLFESFSKNKITDTQSGSEVLISIDAESAAEVDELAEKVKKAGGTVFAPPAESQGWMYGAGFADLDGHRWNVLYMDFSKLPQQN</sequence>
<dbReference type="PROSITE" id="PS51819">
    <property type="entry name" value="VOC"/>
    <property type="match status" value="1"/>
</dbReference>
<dbReference type="Gene3D" id="3.10.180.10">
    <property type="entry name" value="2,3-Dihydroxybiphenyl 1,2-Dioxygenase, domain 1"/>
    <property type="match status" value="1"/>
</dbReference>
<keyword evidence="3" id="KW-1185">Reference proteome</keyword>
<dbReference type="InterPro" id="IPR029068">
    <property type="entry name" value="Glyas_Bleomycin-R_OHBP_Dase"/>
</dbReference>
<dbReference type="Pfam" id="PF00903">
    <property type="entry name" value="Glyoxalase"/>
    <property type="match status" value="1"/>
</dbReference>
<evidence type="ECO:0000259" key="1">
    <source>
        <dbReference type="PROSITE" id="PS51819"/>
    </source>
</evidence>
<evidence type="ECO:0000313" key="2">
    <source>
        <dbReference type="EMBL" id="RUT70866.1"/>
    </source>
</evidence>
<feature type="domain" description="VOC" evidence="1">
    <location>
        <begin position="3"/>
        <end position="129"/>
    </location>
</feature>
<dbReference type="InterPro" id="IPR004360">
    <property type="entry name" value="Glyas_Fos-R_dOase_dom"/>
</dbReference>
<dbReference type="OrthoDB" id="9798430at2"/>
<keyword evidence="2" id="KW-0223">Dioxygenase</keyword>
<reference evidence="3" key="1">
    <citation type="journal article" date="2019" name="Syst. Appl. Microbiol.">
        <title>Flavobacterium circumlabens sp. nov. and Flavobacterium cupreum sp. nov., two psychrotrophic species isolated from Antarctic environmental samples.</title>
        <authorList>
            <person name="Kralova S."/>
            <person name="Busse H.-J."/>
            <person name="Svec P."/>
            <person name="Maslanova I."/>
            <person name="Stankova E."/>
            <person name="Bartak M."/>
            <person name="Sedlacek I."/>
        </authorList>
    </citation>
    <scope>NUCLEOTIDE SEQUENCE [LARGE SCALE GENOMIC DNA]</scope>
    <source>
        <strain evidence="3">CCM 8825</strain>
    </source>
</reference>
<evidence type="ECO:0000313" key="3">
    <source>
        <dbReference type="Proteomes" id="UP000288102"/>
    </source>
</evidence>
<dbReference type="PANTHER" id="PTHR36503:SF2">
    <property type="entry name" value="BLR2408 PROTEIN"/>
    <property type="match status" value="1"/>
</dbReference>
<dbReference type="SUPFAM" id="SSF54593">
    <property type="entry name" value="Glyoxalase/Bleomycin resistance protein/Dihydroxybiphenyl dioxygenase"/>
    <property type="match status" value="1"/>
</dbReference>
<organism evidence="2 3">
    <name type="scientific">Flavobacterium cupreum</name>
    <dbReference type="NCBI Taxonomy" id="2133766"/>
    <lineage>
        <taxon>Bacteria</taxon>
        <taxon>Pseudomonadati</taxon>
        <taxon>Bacteroidota</taxon>
        <taxon>Flavobacteriia</taxon>
        <taxon>Flavobacteriales</taxon>
        <taxon>Flavobacteriaceae</taxon>
        <taxon>Flavobacterium</taxon>
    </lineage>
</organism>
<dbReference type="AlphaFoldDB" id="A0A434A947"/>
<dbReference type="InterPro" id="IPR037523">
    <property type="entry name" value="VOC_core"/>
</dbReference>
<dbReference type="GO" id="GO:0051213">
    <property type="term" value="F:dioxygenase activity"/>
    <property type="evidence" value="ECO:0007669"/>
    <property type="project" value="UniProtKB-KW"/>
</dbReference>
<name>A0A434A947_9FLAO</name>
<comment type="caution">
    <text evidence="2">The sequence shown here is derived from an EMBL/GenBank/DDBJ whole genome shotgun (WGS) entry which is preliminary data.</text>
</comment>